<sequence length="137" mass="15705">MSENRCSELTSILWSFTNLPAISKAGYAKLRSQCITQLRELLQISLVHAANDPEFDKFCGFKEFLFTNHIILDIMFDHGRNHIDFTFCSSSTHFIFLSAIGKDIQFDCIAMSGYVSFVVPLLIPFDLTKHEVWRCDS</sequence>
<comment type="caution">
    <text evidence="1">The sequence shown here is derived from an EMBL/GenBank/DDBJ whole genome shotgun (WGS) entry which is preliminary data.</text>
</comment>
<evidence type="ECO:0000313" key="1">
    <source>
        <dbReference type="EMBL" id="OLU43730.1"/>
    </source>
</evidence>
<dbReference type="Proteomes" id="UP000186758">
    <property type="component" value="Unassembled WGS sequence"/>
</dbReference>
<proteinExistence type="predicted"/>
<name>A0A1Q9YHT0_9FIRM</name>
<dbReference type="AlphaFoldDB" id="A0A1Q9YHT0"/>
<evidence type="ECO:0000313" key="2">
    <source>
        <dbReference type="Proteomes" id="UP000186758"/>
    </source>
</evidence>
<gene>
    <name evidence="1" type="ORF">BO223_10935</name>
</gene>
<organism evidence="1 2">
    <name type="scientific">Faecalibaculum rodentium</name>
    <dbReference type="NCBI Taxonomy" id="1702221"/>
    <lineage>
        <taxon>Bacteria</taxon>
        <taxon>Bacillati</taxon>
        <taxon>Bacillota</taxon>
        <taxon>Erysipelotrichia</taxon>
        <taxon>Erysipelotrichales</taxon>
        <taxon>Erysipelotrichaceae</taxon>
        <taxon>Faecalibaculum</taxon>
    </lineage>
</organism>
<dbReference type="EMBL" id="MPJZ01000093">
    <property type="protein sequence ID" value="OLU43730.1"/>
    <property type="molecule type" value="Genomic_DNA"/>
</dbReference>
<accession>A0A1Q9YHT0</accession>
<reference evidence="1 2" key="1">
    <citation type="submission" date="2016-11" db="EMBL/GenBank/DDBJ databases">
        <title>Description of two novel members of the family Erysipelotrichaceae: Ileibacterium lipovorans gen. nov., sp. nov. and Dubosiella newyorkensis, gen. nov., sp. nov.</title>
        <authorList>
            <person name="Cox L.M."/>
            <person name="Sohn J."/>
            <person name="Tyrrell K.L."/>
            <person name="Citron D.M."/>
            <person name="Lawson P.A."/>
            <person name="Patel N.B."/>
            <person name="Iizumi T."/>
            <person name="Perez-Perez G.I."/>
            <person name="Goldstein E.J."/>
            <person name="Blaser M.J."/>
        </authorList>
    </citation>
    <scope>NUCLEOTIDE SEQUENCE [LARGE SCALE GENOMIC DNA]</scope>
    <source>
        <strain evidence="1 2">NYU-BL-K8</strain>
    </source>
</reference>
<protein>
    <submittedName>
        <fullName evidence="1">Uncharacterized protein</fullName>
    </submittedName>
</protein>